<dbReference type="GO" id="GO:0043682">
    <property type="term" value="F:P-type divalent copper transporter activity"/>
    <property type="evidence" value="ECO:0007669"/>
    <property type="project" value="TreeGrafter"/>
</dbReference>
<dbReference type="SUPFAM" id="SSF55008">
    <property type="entry name" value="HMA, heavy metal-associated domain"/>
    <property type="match status" value="1"/>
</dbReference>
<dbReference type="InterPro" id="IPR023299">
    <property type="entry name" value="ATPase_P-typ_cyto_dom_N"/>
</dbReference>
<dbReference type="SUPFAM" id="SSF81653">
    <property type="entry name" value="Calcium ATPase, transduction domain A"/>
    <property type="match status" value="1"/>
</dbReference>
<dbReference type="InterPro" id="IPR036163">
    <property type="entry name" value="HMA_dom_sf"/>
</dbReference>
<feature type="transmembrane region" description="Helical" evidence="15">
    <location>
        <begin position="119"/>
        <end position="139"/>
    </location>
</feature>
<gene>
    <name evidence="17" type="primary">fixI</name>
    <name evidence="17" type="ORF">MPL3365_290081</name>
</gene>
<dbReference type="CDD" id="cd02092">
    <property type="entry name" value="P-type_ATPase_FixI-like"/>
    <property type="match status" value="1"/>
</dbReference>
<dbReference type="GO" id="GO:0005524">
    <property type="term" value="F:ATP binding"/>
    <property type="evidence" value="ECO:0007669"/>
    <property type="project" value="UniProtKB-UniRule"/>
</dbReference>
<dbReference type="SUPFAM" id="SSF81665">
    <property type="entry name" value="Calcium ATPase, transmembrane domain M"/>
    <property type="match status" value="1"/>
</dbReference>
<dbReference type="Gene3D" id="2.70.150.10">
    <property type="entry name" value="Calcium-transporting ATPase, cytoplasmic transduction domain A"/>
    <property type="match status" value="1"/>
</dbReference>
<keyword evidence="8 15" id="KW-0547">Nucleotide-binding</keyword>
<dbReference type="GO" id="GO:0055070">
    <property type="term" value="P:copper ion homeostasis"/>
    <property type="evidence" value="ECO:0007669"/>
    <property type="project" value="TreeGrafter"/>
</dbReference>
<evidence type="ECO:0000256" key="3">
    <source>
        <dbReference type="ARBA" id="ARBA00022448"/>
    </source>
</evidence>
<dbReference type="Proteomes" id="UP000046122">
    <property type="component" value="Unassembled WGS sequence"/>
</dbReference>
<name>A0A090GDK3_MESPL</name>
<evidence type="ECO:0000256" key="12">
    <source>
        <dbReference type="ARBA" id="ARBA00022989"/>
    </source>
</evidence>
<accession>A0A090GDK3</accession>
<evidence type="ECO:0000256" key="13">
    <source>
        <dbReference type="ARBA" id="ARBA00023065"/>
    </source>
</evidence>
<keyword evidence="5" id="KW-0597">Phosphoprotein</keyword>
<dbReference type="InterPro" id="IPR023298">
    <property type="entry name" value="ATPase_P-typ_TM_dom_sf"/>
</dbReference>
<dbReference type="InterPro" id="IPR006121">
    <property type="entry name" value="HMA_dom"/>
</dbReference>
<evidence type="ECO:0000256" key="2">
    <source>
        <dbReference type="ARBA" id="ARBA00006024"/>
    </source>
</evidence>
<protein>
    <submittedName>
        <fullName evidence="17">Nitrogen fixation protein FixI</fullName>
        <ecNumber evidence="17">3.6.3.-</ecNumber>
    </submittedName>
</protein>
<dbReference type="EC" id="3.6.3.-" evidence="17"/>
<feature type="transmembrane region" description="Helical" evidence="15">
    <location>
        <begin position="365"/>
        <end position="387"/>
    </location>
</feature>
<dbReference type="NCBIfam" id="TIGR00847">
    <property type="entry name" value="ccoS"/>
    <property type="match status" value="1"/>
</dbReference>
<comment type="similarity">
    <text evidence="2 15">Belongs to the cation transport ATPase (P-type) (TC 3.A.3) family. Type IB subfamily.</text>
</comment>
<keyword evidence="7 15" id="KW-0479">Metal-binding</keyword>
<feature type="transmembrane region" description="Helical" evidence="15">
    <location>
        <begin position="763"/>
        <end position="785"/>
    </location>
</feature>
<evidence type="ECO:0000256" key="4">
    <source>
        <dbReference type="ARBA" id="ARBA00022475"/>
    </source>
</evidence>
<feature type="domain" description="HMA" evidence="16">
    <location>
        <begin position="39"/>
        <end position="103"/>
    </location>
</feature>
<dbReference type="InterPro" id="IPR017969">
    <property type="entry name" value="Heavy-metal-associated_CS"/>
</dbReference>
<dbReference type="PROSITE" id="PS01047">
    <property type="entry name" value="HMA_1"/>
    <property type="match status" value="1"/>
</dbReference>
<dbReference type="Pfam" id="PF00122">
    <property type="entry name" value="E1-E2_ATPase"/>
    <property type="match status" value="1"/>
</dbReference>
<dbReference type="InterPro" id="IPR008250">
    <property type="entry name" value="ATPase_P-typ_transduc_dom_A_sf"/>
</dbReference>
<keyword evidence="3" id="KW-0813">Transport</keyword>
<dbReference type="PRINTS" id="PR00119">
    <property type="entry name" value="CATATPASE"/>
</dbReference>
<evidence type="ECO:0000256" key="6">
    <source>
        <dbReference type="ARBA" id="ARBA00022692"/>
    </source>
</evidence>
<organism evidence="17 18">
    <name type="scientific">Mesorhizobium plurifarium</name>
    <dbReference type="NCBI Taxonomy" id="69974"/>
    <lineage>
        <taxon>Bacteria</taxon>
        <taxon>Pseudomonadati</taxon>
        <taxon>Pseudomonadota</taxon>
        <taxon>Alphaproteobacteria</taxon>
        <taxon>Hyphomicrobiales</taxon>
        <taxon>Phyllobacteriaceae</taxon>
        <taxon>Mesorhizobium</taxon>
    </lineage>
</organism>
<dbReference type="EMBL" id="CCNE01000022">
    <property type="protein sequence ID" value="CDX58085.1"/>
    <property type="molecule type" value="Genomic_DNA"/>
</dbReference>
<dbReference type="SUPFAM" id="SSF56784">
    <property type="entry name" value="HAD-like"/>
    <property type="match status" value="1"/>
</dbReference>
<evidence type="ECO:0000256" key="11">
    <source>
        <dbReference type="ARBA" id="ARBA00022967"/>
    </source>
</evidence>
<dbReference type="NCBIfam" id="TIGR01512">
    <property type="entry name" value="ATPase-IB2_Cd"/>
    <property type="match status" value="1"/>
</dbReference>
<evidence type="ECO:0000313" key="18">
    <source>
        <dbReference type="Proteomes" id="UP000046122"/>
    </source>
</evidence>
<evidence type="ECO:0000259" key="16">
    <source>
        <dbReference type="PROSITE" id="PS50846"/>
    </source>
</evidence>
<keyword evidence="12 15" id="KW-1133">Transmembrane helix</keyword>
<evidence type="ECO:0000256" key="9">
    <source>
        <dbReference type="ARBA" id="ARBA00022840"/>
    </source>
</evidence>
<dbReference type="NCBIfam" id="TIGR01511">
    <property type="entry name" value="ATPase-IB1_Cu"/>
    <property type="match status" value="1"/>
</dbReference>
<feature type="transmembrane region" description="Helical" evidence="15">
    <location>
        <begin position="393"/>
        <end position="417"/>
    </location>
</feature>
<dbReference type="Gene3D" id="3.30.70.100">
    <property type="match status" value="1"/>
</dbReference>
<dbReference type="PROSITE" id="PS00154">
    <property type="entry name" value="ATPASE_E1_E2"/>
    <property type="match status" value="1"/>
</dbReference>
<dbReference type="InterPro" id="IPR036412">
    <property type="entry name" value="HAD-like_sf"/>
</dbReference>
<keyword evidence="11" id="KW-1278">Translocase</keyword>
<dbReference type="InterPro" id="IPR059000">
    <property type="entry name" value="ATPase_P-type_domA"/>
</dbReference>
<dbReference type="Pfam" id="PF00403">
    <property type="entry name" value="HMA"/>
    <property type="match status" value="1"/>
</dbReference>
<dbReference type="InterPro" id="IPR027256">
    <property type="entry name" value="P-typ_ATPase_IB"/>
</dbReference>
<evidence type="ECO:0000256" key="7">
    <source>
        <dbReference type="ARBA" id="ARBA00022723"/>
    </source>
</evidence>
<evidence type="ECO:0000256" key="10">
    <source>
        <dbReference type="ARBA" id="ARBA00022842"/>
    </source>
</evidence>
<dbReference type="AlphaFoldDB" id="A0A090GDK3"/>
<dbReference type="Gene3D" id="3.40.50.1000">
    <property type="entry name" value="HAD superfamily/HAD-like"/>
    <property type="match status" value="1"/>
</dbReference>
<dbReference type="CDD" id="cd00371">
    <property type="entry name" value="HMA"/>
    <property type="match status" value="1"/>
</dbReference>
<keyword evidence="13" id="KW-0406">Ion transport</keyword>
<keyword evidence="17" id="KW-0378">Hydrolase</keyword>
<dbReference type="PANTHER" id="PTHR43520:SF5">
    <property type="entry name" value="CATION-TRANSPORTING P-TYPE ATPASE-RELATED"/>
    <property type="match status" value="1"/>
</dbReference>
<keyword evidence="14 15" id="KW-0472">Membrane</keyword>
<evidence type="ECO:0000256" key="14">
    <source>
        <dbReference type="ARBA" id="ARBA00023136"/>
    </source>
</evidence>
<dbReference type="InterPro" id="IPR004714">
    <property type="entry name" value="Cyt_oxidase_maturation_cbb3"/>
</dbReference>
<evidence type="ECO:0000256" key="8">
    <source>
        <dbReference type="ARBA" id="ARBA00022741"/>
    </source>
</evidence>
<dbReference type="PANTHER" id="PTHR43520">
    <property type="entry name" value="ATP7, ISOFORM B"/>
    <property type="match status" value="1"/>
</dbReference>
<evidence type="ECO:0000313" key="17">
    <source>
        <dbReference type="EMBL" id="CDX58085.1"/>
    </source>
</evidence>
<evidence type="ECO:0000256" key="5">
    <source>
        <dbReference type="ARBA" id="ARBA00022553"/>
    </source>
</evidence>
<reference evidence="17 18" key="1">
    <citation type="submission" date="2014-08" db="EMBL/GenBank/DDBJ databases">
        <authorList>
            <person name="Moulin Lionel"/>
        </authorList>
    </citation>
    <scope>NUCLEOTIDE SEQUENCE [LARGE SCALE GENOMIC DNA]</scope>
</reference>
<dbReference type="Gene3D" id="3.40.1110.10">
    <property type="entry name" value="Calcium-transporting ATPase, cytoplasmic domain N"/>
    <property type="match status" value="1"/>
</dbReference>
<comment type="subcellular location">
    <subcellularLocation>
        <location evidence="1">Cell membrane</location>
        <topology evidence="1">Multi-pass membrane protein</topology>
    </subcellularLocation>
</comment>
<dbReference type="Pfam" id="PF03597">
    <property type="entry name" value="FixS"/>
    <property type="match status" value="1"/>
</dbReference>
<dbReference type="InterPro" id="IPR023214">
    <property type="entry name" value="HAD_sf"/>
</dbReference>
<dbReference type="PROSITE" id="PS50846">
    <property type="entry name" value="HMA_2"/>
    <property type="match status" value="1"/>
</dbReference>
<dbReference type="NCBIfam" id="TIGR01494">
    <property type="entry name" value="ATPase_P-type"/>
    <property type="match status" value="2"/>
</dbReference>
<keyword evidence="4 15" id="KW-1003">Cell membrane</keyword>
<sequence>MSCCAPGAEMALEVANAASAVPSNDEIKLASRSLGGDSHQTDLSVPAAHCGGCIQAIEAALAKLENVEYARVNLSTKRVSVRWHGDEVPALFATLGRLGYEAHLFDPEIQEKDKTLSELIRAVAVAGFAAGNIMLLSVSVWSGAEGATRDLFHWISALIAIPALAFAGGIYFRSAADALRHGRMNMDVPIAVGVSLAYAMSLYETINHGEHAYFDASVSLLFFLLIGRTLDHVMRERARTAVNGLSRLAARGSVVLRDDGTREYVPVAELVPGMRLLIAAGERIPVDGDVISGNSDLDCSIVSGESAPKAVSVGSRVQAGTLNLTGPLTMQATAAAKDSFLAEMVRLMEAAEGGRSRYRRIADRVSSLYAPVVHLAAFATFLGWMAVSGDWHRAVTIAIAVLIITCPCALGLAVPIVQVVAARRLFEAGVMVKDGSAMERLAAIDTAVFDKTGTLTLGQPRLINASAIDPTMLAIAADMASHSRHPFSKAIALHGGFSGQPRLDSVREEPGFGIEALVGGDIWRLGRRGWAGWKARTGGEGKLGGYGGTVLSRNGSIVACFAFEDAPRSDAKAAIQQLKGAGVSVDMLSGDTERACSEVADKLGIENFVPALLPSGKVEWIEALTRADHKVLMVGDGLNDTPALRAAHVSIAPATAADIGRKAADFVFLRESLLAVPLAMEVSRKAGGLIRQNIAIAIVYNAFAVPIAILGHVTPLIAAIAMSASSLLVIGNPAPARLCTHHDGSFGNARGHSPMGAALMTTLVYLVPAALFLGALGLSGFLWALSSGQYEDLHGAAERILIDWDDKLER</sequence>
<keyword evidence="9 15" id="KW-0067">ATP-binding</keyword>
<dbReference type="GO" id="GO:0005886">
    <property type="term" value="C:plasma membrane"/>
    <property type="evidence" value="ECO:0007669"/>
    <property type="project" value="UniProtKB-SubCell"/>
</dbReference>
<evidence type="ECO:0000256" key="15">
    <source>
        <dbReference type="RuleBase" id="RU362081"/>
    </source>
</evidence>
<evidence type="ECO:0000256" key="1">
    <source>
        <dbReference type="ARBA" id="ARBA00004651"/>
    </source>
</evidence>
<dbReference type="NCBIfam" id="TIGR01525">
    <property type="entry name" value="ATPase-IB_hvy"/>
    <property type="match status" value="1"/>
</dbReference>
<feature type="transmembrane region" description="Helical" evidence="15">
    <location>
        <begin position="694"/>
        <end position="722"/>
    </location>
</feature>
<dbReference type="InterPro" id="IPR001757">
    <property type="entry name" value="P_typ_ATPase"/>
</dbReference>
<feature type="transmembrane region" description="Helical" evidence="15">
    <location>
        <begin position="151"/>
        <end position="172"/>
    </location>
</feature>
<keyword evidence="6 15" id="KW-0812">Transmembrane</keyword>
<dbReference type="GO" id="GO:0016887">
    <property type="term" value="F:ATP hydrolysis activity"/>
    <property type="evidence" value="ECO:0007669"/>
    <property type="project" value="InterPro"/>
</dbReference>
<dbReference type="InterPro" id="IPR018303">
    <property type="entry name" value="ATPase_P-typ_P_site"/>
</dbReference>
<keyword evidence="10" id="KW-0460">Magnesium</keyword>
<proteinExistence type="inferred from homology"/>
<dbReference type="GO" id="GO:0005507">
    <property type="term" value="F:copper ion binding"/>
    <property type="evidence" value="ECO:0007669"/>
    <property type="project" value="TreeGrafter"/>
</dbReference>
<dbReference type="Pfam" id="PF00702">
    <property type="entry name" value="Hydrolase"/>
    <property type="match status" value="1"/>
</dbReference>